<reference evidence="5" key="2">
    <citation type="submission" date="2019-07" db="EMBL/GenBank/DDBJ databases">
        <authorList>
            <person name="Seetharam A."/>
            <person name="Woodhouse M."/>
            <person name="Cannon E."/>
        </authorList>
    </citation>
    <scope>NUCLEOTIDE SEQUENCE [LARGE SCALE GENOMIC DNA]</scope>
    <source>
        <strain evidence="5">cv. B73</strain>
    </source>
</reference>
<dbReference type="Gene3D" id="1.25.40.10">
    <property type="entry name" value="Tetratricopeptide repeat domain"/>
    <property type="match status" value="6"/>
</dbReference>
<dbReference type="GeneID" id="103644348"/>
<evidence type="ECO:0000256" key="2">
    <source>
        <dbReference type="ARBA" id="ARBA00022946"/>
    </source>
</evidence>
<dbReference type="Pfam" id="PF13041">
    <property type="entry name" value="PPR_2"/>
    <property type="match status" value="3"/>
</dbReference>
<evidence type="ECO:0000256" key="1">
    <source>
        <dbReference type="ARBA" id="ARBA00022737"/>
    </source>
</evidence>
<keyword evidence="2" id="KW-0809">Transit peptide</keyword>
<dbReference type="EnsemblPlants" id="Zm00001eb065320_T001">
    <property type="protein sequence ID" value="Zm00001eb065320_P001"/>
    <property type="gene ID" value="Zm00001eb065320"/>
</dbReference>
<dbReference type="FunFam" id="1.25.40.10:FF:001224">
    <property type="entry name" value="Pentatricopeptide repeat-containing protein chloroplastic"/>
    <property type="match status" value="1"/>
</dbReference>
<dbReference type="InterPro" id="IPR002885">
    <property type="entry name" value="PPR_rpt"/>
</dbReference>
<evidence type="ECO:0000313" key="4">
    <source>
        <dbReference type="EMBL" id="ONM11823.1"/>
    </source>
</evidence>
<name>A0A1D6LCP3_MAIZE</name>
<gene>
    <name evidence="5" type="primary">LOC103644348</name>
    <name evidence="4" type="ORF">ZEAMMB73_Zm00001d034933</name>
</gene>
<evidence type="ECO:0000313" key="5">
    <source>
        <dbReference type="EnsemblPlants" id="Zm00001eb065320_P001"/>
    </source>
</evidence>
<reference evidence="4 6" key="1">
    <citation type="submission" date="2015-12" db="EMBL/GenBank/DDBJ databases">
        <title>Update maize B73 reference genome by single molecule sequencing technologies.</title>
        <authorList>
            <consortium name="Maize Genome Sequencing Project"/>
            <person name="Ware D."/>
        </authorList>
    </citation>
    <scope>NUCLEOTIDE SEQUENCE [LARGE SCALE GENOMIC DNA]</scope>
    <source>
        <strain evidence="6">cv. B73</strain>
        <tissue evidence="4">Seedling</tissue>
    </source>
</reference>
<dbReference type="GO" id="GO:0005739">
    <property type="term" value="C:mitochondrion"/>
    <property type="evidence" value="ECO:0000318"/>
    <property type="project" value="GO_Central"/>
</dbReference>
<dbReference type="GO" id="GO:0003723">
    <property type="term" value="F:RNA binding"/>
    <property type="evidence" value="ECO:0000318"/>
    <property type="project" value="GO_Central"/>
</dbReference>
<feature type="repeat" description="PPR" evidence="3">
    <location>
        <begin position="221"/>
        <end position="255"/>
    </location>
</feature>
<protein>
    <submittedName>
        <fullName evidence="4">Pentatricopeptide repeat-containing protein chloroplastic</fullName>
    </submittedName>
</protein>
<dbReference type="OMA" id="RMFHEDV"/>
<dbReference type="FunFam" id="1.25.40.10:FF:003434">
    <property type="entry name" value="Pentatricopeptide repeat-containing protein chloroplastic"/>
    <property type="match status" value="1"/>
</dbReference>
<dbReference type="Pfam" id="PF01535">
    <property type="entry name" value="PPR"/>
    <property type="match status" value="3"/>
</dbReference>
<evidence type="ECO:0000313" key="6">
    <source>
        <dbReference type="Proteomes" id="UP000007305"/>
    </source>
</evidence>
<dbReference type="PANTHER" id="PTHR47926:SF471">
    <property type="entry name" value="DYW DOMAIN-CONTAINING PROTEIN"/>
    <property type="match status" value="1"/>
</dbReference>
<feature type="repeat" description="PPR" evidence="3">
    <location>
        <begin position="527"/>
        <end position="561"/>
    </location>
</feature>
<feature type="repeat" description="PPR" evidence="3">
    <location>
        <begin position="323"/>
        <end position="357"/>
    </location>
</feature>
<dbReference type="PANTHER" id="PTHR47926">
    <property type="entry name" value="PENTATRICOPEPTIDE REPEAT-CONTAINING PROTEIN"/>
    <property type="match status" value="1"/>
</dbReference>
<dbReference type="Proteomes" id="UP000007305">
    <property type="component" value="Chromosome 1"/>
</dbReference>
<dbReference type="InterPro" id="IPR046960">
    <property type="entry name" value="PPR_At4g14850-like_plant"/>
</dbReference>
<dbReference type="InterPro" id="IPR011990">
    <property type="entry name" value="TPR-like_helical_dom_sf"/>
</dbReference>
<dbReference type="eggNOG" id="KOG4197">
    <property type="taxonomic scope" value="Eukaryota"/>
</dbReference>
<dbReference type="STRING" id="4577.A0A1D6LCP3"/>
<dbReference type="RefSeq" id="XP_023157146.1">
    <property type="nucleotide sequence ID" value="XM_023301378.2"/>
</dbReference>
<accession>A0A1D6LCP3</accession>
<dbReference type="ExpressionAtlas" id="A0A1D6LCP3">
    <property type="expression patterns" value="baseline and differential"/>
</dbReference>
<evidence type="ECO:0000256" key="3">
    <source>
        <dbReference type="PROSITE-ProRule" id="PRU00708"/>
    </source>
</evidence>
<dbReference type="NCBIfam" id="TIGR00756">
    <property type="entry name" value="PPR"/>
    <property type="match status" value="3"/>
</dbReference>
<reference evidence="5" key="3">
    <citation type="submission" date="2021-05" db="UniProtKB">
        <authorList>
            <consortium name="EnsemblPlants"/>
        </authorList>
    </citation>
    <scope>IDENTIFICATION</scope>
    <source>
        <strain evidence="5">cv. B73</strain>
    </source>
</reference>
<dbReference type="PaxDb" id="4577-AC177899.2_FGP009"/>
<keyword evidence="6" id="KW-1185">Reference proteome</keyword>
<dbReference type="EMBL" id="CM007647">
    <property type="protein sequence ID" value="ONM11823.1"/>
    <property type="molecule type" value="Genomic_DNA"/>
</dbReference>
<keyword evidence="1" id="KW-0677">Repeat</keyword>
<dbReference type="PROSITE" id="PS51375">
    <property type="entry name" value="PPR"/>
    <property type="match status" value="3"/>
</dbReference>
<dbReference type="GO" id="GO:0009451">
    <property type="term" value="P:RNA modification"/>
    <property type="evidence" value="ECO:0000318"/>
    <property type="project" value="GO_Central"/>
</dbReference>
<dbReference type="AlphaFoldDB" id="A0A1D6LCP3"/>
<dbReference type="OrthoDB" id="1848122at2759"/>
<dbReference type="Gramene" id="Zm00001eb065320_T001">
    <property type="protein sequence ID" value="Zm00001eb065320_P001"/>
    <property type="gene ID" value="Zm00001eb065320"/>
</dbReference>
<proteinExistence type="predicted"/>
<dbReference type="SMR" id="A0A1D6LCP3"/>
<organism evidence="4">
    <name type="scientific">Zea mays</name>
    <name type="common">Maize</name>
    <dbReference type="NCBI Taxonomy" id="4577"/>
    <lineage>
        <taxon>Eukaryota</taxon>
        <taxon>Viridiplantae</taxon>
        <taxon>Streptophyta</taxon>
        <taxon>Embryophyta</taxon>
        <taxon>Tracheophyta</taxon>
        <taxon>Spermatophyta</taxon>
        <taxon>Magnoliopsida</taxon>
        <taxon>Liliopsida</taxon>
        <taxon>Poales</taxon>
        <taxon>Poaceae</taxon>
        <taxon>PACMAD clade</taxon>
        <taxon>Panicoideae</taxon>
        <taxon>Andropogonodae</taxon>
        <taxon>Andropogoneae</taxon>
        <taxon>Tripsacinae</taxon>
        <taxon>Zea</taxon>
    </lineage>
</organism>
<sequence>MPWQPSPLFAVFRQQRLASSWAAAIAGHARCGRHAAALTVFRRVLRAHPAVAASDQFAYAALLRCRDRRLAYQIHAQACRRGLTASNPVLACSLLIFYADCEEWNGATRVFSEMPCPDTVSYTAMISALLRAGDCHGALALYPCMLPLCAPTQHTFSKLLAPCASMRLHRHGSQLHAQLLRWGCWGPHLGLVLKTALVHMYAACGAMVSARAVLHATPETDVVLWTAIITAYTRRGQLHRALLAFRDMERSAVLPNAFTYAALIAACSADHSLHIGQQLHGRLFKSGLEHDTSACNALLDLYSKSSARSLDLLLAFHAADMPNVVTWTSFIAGLMRHGREQEALAAFARMRATGVKPNSFTLSTLLKGCTSAHACLHAAKIHAYVLKTSSESLDAAAGNSFVDVYARSARMDDAWKVATTMSFVRDRFTYTSLAKGLNQMGLHHRALGMILHMFHEEVSIDGFSLACFLSAAATLASIESGKQLHCCAVKLGLSGQVSLSNSLINMYSRCKSLEDAKSVFQSIREPSVVSWNAIIFGMAFNGSYTEALSVFEDMILAGAQPDGVTFTVVLSACSHGGLVDIGIKHFNSMANMFDVPPQKSHYTLFLDMLGRSGRFTEVAHTIEAMPVQPDLSIYRTLLVYCKFHNEPVVGEYIAKKALELDPSDSVSRNTLSGIRRAPRIQDHDEQIYLWDEEGCRHPSSVLPINC</sequence>